<dbReference type="PROSITE" id="PS50850">
    <property type="entry name" value="MFS"/>
    <property type="match status" value="1"/>
</dbReference>
<feature type="transmembrane region" description="Helical" evidence="9">
    <location>
        <begin position="153"/>
        <end position="175"/>
    </location>
</feature>
<dbReference type="Gene3D" id="1.20.1250.20">
    <property type="entry name" value="MFS general substrate transporter like domains"/>
    <property type="match status" value="1"/>
</dbReference>
<dbReference type="RefSeq" id="XP_070881457.1">
    <property type="nucleotide sequence ID" value="XM_071033900.1"/>
</dbReference>
<evidence type="ECO:0000256" key="7">
    <source>
        <dbReference type="RuleBase" id="RU003346"/>
    </source>
</evidence>
<keyword evidence="4 9" id="KW-0812">Transmembrane</keyword>
<dbReference type="GeneID" id="98148972"/>
<feature type="transmembrane region" description="Helical" evidence="9">
    <location>
        <begin position="308"/>
        <end position="325"/>
    </location>
</feature>
<dbReference type="InterPro" id="IPR005828">
    <property type="entry name" value="MFS_sugar_transport-like"/>
</dbReference>
<evidence type="ECO:0000256" key="9">
    <source>
        <dbReference type="SAM" id="Phobius"/>
    </source>
</evidence>
<keyword evidence="3 7" id="KW-0813">Transport</keyword>
<evidence type="ECO:0000256" key="4">
    <source>
        <dbReference type="ARBA" id="ARBA00022692"/>
    </source>
</evidence>
<feature type="transmembrane region" description="Helical" evidence="9">
    <location>
        <begin position="101"/>
        <end position="120"/>
    </location>
</feature>
<evidence type="ECO:0000256" key="6">
    <source>
        <dbReference type="ARBA" id="ARBA00023136"/>
    </source>
</evidence>
<comment type="caution">
    <text evidence="11">The sequence shown here is derived from an EMBL/GenBank/DDBJ whole genome shotgun (WGS) entry which is preliminary data.</text>
</comment>
<reference evidence="11 12" key="1">
    <citation type="submission" date="2024-07" db="EMBL/GenBank/DDBJ databases">
        <title>Section-level genome sequencing and comparative genomics of Aspergillus sections Usti and Cavernicolus.</title>
        <authorList>
            <consortium name="Lawrence Berkeley National Laboratory"/>
            <person name="Nybo J.L."/>
            <person name="Vesth T.C."/>
            <person name="Theobald S."/>
            <person name="Frisvad J.C."/>
            <person name="Larsen T.O."/>
            <person name="Kjaerboelling I."/>
            <person name="Rothschild-Mancinelli K."/>
            <person name="Lyhne E.K."/>
            <person name="Kogle M.E."/>
            <person name="Barry K."/>
            <person name="Clum A."/>
            <person name="Na H."/>
            <person name="Ledsgaard L."/>
            <person name="Lin J."/>
            <person name="Lipzen A."/>
            <person name="Kuo A."/>
            <person name="Riley R."/>
            <person name="Mondo S."/>
            <person name="Labutti K."/>
            <person name="Haridas S."/>
            <person name="Pangalinan J."/>
            <person name="Salamov A.A."/>
            <person name="Simmons B.A."/>
            <person name="Magnuson J.K."/>
            <person name="Chen J."/>
            <person name="Drula E."/>
            <person name="Henrissat B."/>
            <person name="Wiebenga A."/>
            <person name="Lubbers R.J."/>
            <person name="Gomes A.C."/>
            <person name="Macurrencykelacurrency M.R."/>
            <person name="Stajich J."/>
            <person name="Grigoriev I.V."/>
            <person name="Mortensen U.H."/>
            <person name="De Vries R.P."/>
            <person name="Baker S.E."/>
            <person name="Andersen M.R."/>
        </authorList>
    </citation>
    <scope>NUCLEOTIDE SEQUENCE [LARGE SCALE GENOMIC DNA]</scope>
    <source>
        <strain evidence="11 12">CBS 449.75</strain>
    </source>
</reference>
<dbReference type="SUPFAM" id="SSF103473">
    <property type="entry name" value="MFS general substrate transporter"/>
    <property type="match status" value="1"/>
</dbReference>
<evidence type="ECO:0000256" key="5">
    <source>
        <dbReference type="ARBA" id="ARBA00022989"/>
    </source>
</evidence>
<evidence type="ECO:0000313" key="12">
    <source>
        <dbReference type="Proteomes" id="UP001610432"/>
    </source>
</evidence>
<dbReference type="Proteomes" id="UP001610432">
    <property type="component" value="Unassembled WGS sequence"/>
</dbReference>
<feature type="region of interest" description="Disordered" evidence="8">
    <location>
        <begin position="1"/>
        <end position="26"/>
    </location>
</feature>
<evidence type="ECO:0000259" key="10">
    <source>
        <dbReference type="PROSITE" id="PS50850"/>
    </source>
</evidence>
<feature type="transmembrane region" description="Helical" evidence="9">
    <location>
        <begin position="187"/>
        <end position="208"/>
    </location>
</feature>
<dbReference type="InterPro" id="IPR003663">
    <property type="entry name" value="Sugar/inositol_transpt"/>
</dbReference>
<feature type="transmembrane region" description="Helical" evidence="9">
    <location>
        <begin position="127"/>
        <end position="147"/>
    </location>
</feature>
<evidence type="ECO:0000256" key="1">
    <source>
        <dbReference type="ARBA" id="ARBA00004141"/>
    </source>
</evidence>
<proteinExistence type="inferred from homology"/>
<feature type="transmembrane region" description="Helical" evidence="9">
    <location>
        <begin position="448"/>
        <end position="469"/>
    </location>
</feature>
<dbReference type="Pfam" id="PF00083">
    <property type="entry name" value="Sugar_tr"/>
    <property type="match status" value="1"/>
</dbReference>
<dbReference type="NCBIfam" id="TIGR00879">
    <property type="entry name" value="SP"/>
    <property type="match status" value="1"/>
</dbReference>
<evidence type="ECO:0000313" key="11">
    <source>
        <dbReference type="EMBL" id="KAL2862478.1"/>
    </source>
</evidence>
<protein>
    <submittedName>
        <fullName evidence="11">General substrate transporter</fullName>
    </submittedName>
</protein>
<feature type="transmembrane region" description="Helical" evidence="9">
    <location>
        <begin position="406"/>
        <end position="427"/>
    </location>
</feature>
<gene>
    <name evidence="11" type="ORF">BJX67DRAFT_385616</name>
</gene>
<dbReference type="EMBL" id="JBFXLQ010000067">
    <property type="protein sequence ID" value="KAL2862478.1"/>
    <property type="molecule type" value="Genomic_DNA"/>
</dbReference>
<feature type="transmembrane region" description="Helical" evidence="9">
    <location>
        <begin position="345"/>
        <end position="367"/>
    </location>
</feature>
<feature type="domain" description="Major facilitator superfamily (MFS) profile" evidence="10">
    <location>
        <begin position="58"/>
        <end position="502"/>
    </location>
</feature>
<sequence length="525" mass="57904">MAEKAHSGARVDFDHQEDVAPAEKNDRDVQHDAIAVTFDVLGGRPDPWGRGHLQLYGACLIIYLCSTMNGYDGSLMGSINVLPEYQSYYNLGSSGSSTTGLVFSIFNIGQMAGAVFVWVNDLFGRKLTLRVTAFGVCCSAVFTALAPTLSSFIAARFLLSFFSTICCVAAPMLLVEIAPPLHRATVAGIYNTLYYMGSIIATFTMYGANLHLTGNLKWRLPLWLQILCPGLACLGSWFLPESPRWQIAQGKHEEARKFIIKHHANGDAAHPIVTIEMQEIEDSLVEVRARSIWACFDLRSLFKSRARLYRLMLVIAMGWFGQFSGNNVASYYLPIMVENVGITSTNMVLLLNAIYAITGWIAATCGARLHDIVGRRKMLMGSCLGMSVALAIVAGTAAAYEKTGSVPSSSASIAFIFIFGVVFAVAFTPMQPIYPAEVLANDMRANGMMVFQITAGCASFVNTFAAPIAMENIKYWFYVFFVFWDLFEFAFIYLFFVETKGRTLEELDAVFAARNPRKASTRKVD</sequence>
<name>A0ABR4LD55_9EURO</name>
<evidence type="ECO:0000256" key="3">
    <source>
        <dbReference type="ARBA" id="ARBA00022448"/>
    </source>
</evidence>
<comment type="similarity">
    <text evidence="2 7">Belongs to the major facilitator superfamily. Sugar transporter (TC 2.A.1.1) family.</text>
</comment>
<feature type="transmembrane region" description="Helical" evidence="9">
    <location>
        <begin position="53"/>
        <end position="71"/>
    </location>
</feature>
<dbReference type="InterPro" id="IPR036259">
    <property type="entry name" value="MFS_trans_sf"/>
</dbReference>
<feature type="transmembrane region" description="Helical" evidence="9">
    <location>
        <begin position="379"/>
        <end position="400"/>
    </location>
</feature>
<dbReference type="InterPro" id="IPR050360">
    <property type="entry name" value="MFS_Sugar_Transporters"/>
</dbReference>
<evidence type="ECO:0000256" key="2">
    <source>
        <dbReference type="ARBA" id="ARBA00010992"/>
    </source>
</evidence>
<keyword evidence="12" id="KW-1185">Reference proteome</keyword>
<accession>A0ABR4LD55</accession>
<dbReference type="InterPro" id="IPR020846">
    <property type="entry name" value="MFS_dom"/>
</dbReference>
<feature type="transmembrane region" description="Helical" evidence="9">
    <location>
        <begin position="475"/>
        <end position="496"/>
    </location>
</feature>
<feature type="transmembrane region" description="Helical" evidence="9">
    <location>
        <begin position="220"/>
        <end position="239"/>
    </location>
</feature>
<comment type="subcellular location">
    <subcellularLocation>
        <location evidence="1">Membrane</location>
        <topology evidence="1">Multi-pass membrane protein</topology>
    </subcellularLocation>
</comment>
<keyword evidence="6 9" id="KW-0472">Membrane</keyword>
<organism evidence="11 12">
    <name type="scientific">Aspergillus lucknowensis</name>
    <dbReference type="NCBI Taxonomy" id="176173"/>
    <lineage>
        <taxon>Eukaryota</taxon>
        <taxon>Fungi</taxon>
        <taxon>Dikarya</taxon>
        <taxon>Ascomycota</taxon>
        <taxon>Pezizomycotina</taxon>
        <taxon>Eurotiomycetes</taxon>
        <taxon>Eurotiomycetidae</taxon>
        <taxon>Eurotiales</taxon>
        <taxon>Aspergillaceae</taxon>
        <taxon>Aspergillus</taxon>
        <taxon>Aspergillus subgen. Nidulantes</taxon>
    </lineage>
</organism>
<evidence type="ECO:0000256" key="8">
    <source>
        <dbReference type="SAM" id="MobiDB-lite"/>
    </source>
</evidence>
<dbReference type="PANTHER" id="PTHR48022:SF70">
    <property type="entry name" value="MONOSACCHARIDE TRANSPORTER, PUTATIVE (AFU_ORTHOLOGUE AFUA_5G14540)-RELATED"/>
    <property type="match status" value="1"/>
</dbReference>
<keyword evidence="5 9" id="KW-1133">Transmembrane helix</keyword>
<dbReference type="PANTHER" id="PTHR48022">
    <property type="entry name" value="PLASTIDIC GLUCOSE TRANSPORTER 4"/>
    <property type="match status" value="1"/>
</dbReference>